<evidence type="ECO:0000256" key="19">
    <source>
        <dbReference type="SAM" id="MobiDB-lite"/>
    </source>
</evidence>
<dbReference type="InterPro" id="IPR041796">
    <property type="entry name" value="Mre11_N"/>
</dbReference>
<sequence>MADSRSEDSSNTLRILVATDCHLGYMEKDEIRRHDSFQSFDEICSIAEEKRVDFLLLGGDLFHENKPSRSTLVKAIEILRRHCLNDQPVQFQVVSDQTVNFQNAFGHVNYEDPHFNVGLPVFSIHGNHDDPAGVDNLSAVDILSACNLVNDFGKMVLGGSGVGQITLYPILIRKTPHAVQWMRPEPQEGCEVSDWFNILVLHQNRVKMNAKNAINERFLPRFLDFIVWGHEHECLIDPQEVPGMGFHITQPGSSVATSLIDGESKPKHVLLLEIKGNQYRPNKIPLTSVRPFEYTEVVLKDEPDIDPNDQNSILEHLDKVSGLIEKSNRKAVNGSERKLPLVRVKVDYSGFTTINPQRFGQKYVGKVANPQDILIFSKSSKRSQKEAKIDDSERLRPEELNQQNIEALVAENNLKMEILSVNDLDVALHNFVNKDDKMAFYNCLHYNLEETRVRIGSAASFSDDEDTAQILSSANRGRKGSSAASRSSRDASELGKSSTRGRGRGRGRGSSGLKQTTLDATLGSTSVKVQSIADDEENVDSASSEEHEINEVESSSENKNDEITKGRGRKRAAPRGRGRGTTSKRGKKSDNSSVHSVFMNKLDDDDDDDDAEEIARRFNKPQPRVTKSYGALRR</sequence>
<evidence type="ECO:0000256" key="7">
    <source>
        <dbReference type="ARBA" id="ARBA00022723"/>
    </source>
</evidence>
<gene>
    <name evidence="21" type="ORF">ES288_A04G033300v1</name>
</gene>
<dbReference type="FunFam" id="3.30.110.110:FF:000002">
    <property type="entry name" value="Double-strand break repair protein"/>
    <property type="match status" value="1"/>
</dbReference>
<dbReference type="Gene3D" id="3.60.21.10">
    <property type="match status" value="1"/>
</dbReference>
<dbReference type="PANTHER" id="PTHR10139">
    <property type="entry name" value="DOUBLE-STRAND BREAK REPAIR PROTEIN MRE11"/>
    <property type="match status" value="1"/>
</dbReference>
<dbReference type="GO" id="GO:0035861">
    <property type="term" value="C:site of double-strand break"/>
    <property type="evidence" value="ECO:0007669"/>
    <property type="project" value="TreeGrafter"/>
</dbReference>
<dbReference type="GO" id="GO:0000724">
    <property type="term" value="P:double-strand break repair via homologous recombination"/>
    <property type="evidence" value="ECO:0007669"/>
    <property type="project" value="TreeGrafter"/>
</dbReference>
<keyword evidence="14 17" id="KW-0539">Nucleus</keyword>
<keyword evidence="11 17" id="KW-0269">Exonuclease</keyword>
<protein>
    <recommendedName>
        <fullName evidence="17">Double-strand break repair protein</fullName>
    </recommendedName>
</protein>
<evidence type="ECO:0000256" key="2">
    <source>
        <dbReference type="ARBA" id="ARBA00004123"/>
    </source>
</evidence>
<evidence type="ECO:0000256" key="4">
    <source>
        <dbReference type="ARBA" id="ARBA00009028"/>
    </source>
</evidence>
<dbReference type="GO" id="GO:0007095">
    <property type="term" value="P:mitotic G2 DNA damage checkpoint signaling"/>
    <property type="evidence" value="ECO:0007669"/>
    <property type="project" value="TreeGrafter"/>
</dbReference>
<evidence type="ECO:0000256" key="14">
    <source>
        <dbReference type="ARBA" id="ARBA00023242"/>
    </source>
</evidence>
<dbReference type="GO" id="GO:0030870">
    <property type="term" value="C:Mre11 complex"/>
    <property type="evidence" value="ECO:0007669"/>
    <property type="project" value="UniProtKB-UniRule"/>
</dbReference>
<dbReference type="GO" id="GO:0042138">
    <property type="term" value="P:meiotic DNA double-strand break formation"/>
    <property type="evidence" value="ECO:0007669"/>
    <property type="project" value="TreeGrafter"/>
</dbReference>
<comment type="similarity">
    <text evidence="4 17">Belongs to the MRE11/RAD32 family.</text>
</comment>
<dbReference type="SUPFAM" id="SSF56300">
    <property type="entry name" value="Metallo-dependent phosphatases"/>
    <property type="match status" value="1"/>
</dbReference>
<evidence type="ECO:0000256" key="18">
    <source>
        <dbReference type="PIRSR" id="PIRSR000882-1"/>
    </source>
</evidence>
<feature type="compositionally biased region" description="Basic residues" evidence="19">
    <location>
        <begin position="566"/>
        <end position="587"/>
    </location>
</feature>
<keyword evidence="12 17" id="KW-0234">DNA repair</keyword>
<feature type="domain" description="Mre11 DNA-binding" evidence="20">
    <location>
        <begin position="279"/>
        <end position="431"/>
    </location>
</feature>
<dbReference type="Pfam" id="PF04152">
    <property type="entry name" value="Mre11_DNA_bind"/>
    <property type="match status" value="1"/>
</dbReference>
<evidence type="ECO:0000256" key="3">
    <source>
        <dbReference type="ARBA" id="ARBA00004286"/>
    </source>
</evidence>
<dbReference type="GO" id="GO:0000014">
    <property type="term" value="F:single-stranded DNA endodeoxyribonuclease activity"/>
    <property type="evidence" value="ECO:0007669"/>
    <property type="project" value="TreeGrafter"/>
</dbReference>
<keyword evidence="15 17" id="KW-0469">Meiosis</keyword>
<evidence type="ECO:0000256" key="15">
    <source>
        <dbReference type="ARBA" id="ARBA00023254"/>
    </source>
</evidence>
<evidence type="ECO:0000256" key="5">
    <source>
        <dbReference type="ARBA" id="ARBA00022454"/>
    </source>
</evidence>
<evidence type="ECO:0000313" key="21">
    <source>
        <dbReference type="EMBL" id="TYH21306.1"/>
    </source>
</evidence>
<evidence type="ECO:0000256" key="1">
    <source>
        <dbReference type="ARBA" id="ARBA00001936"/>
    </source>
</evidence>
<keyword evidence="13 17" id="KW-0464">Manganese</keyword>
<dbReference type="GO" id="GO:0030145">
    <property type="term" value="F:manganese ion binding"/>
    <property type="evidence" value="ECO:0007669"/>
    <property type="project" value="UniProtKB-UniRule"/>
</dbReference>
<organism evidence="21 22">
    <name type="scientific">Gossypium darwinii</name>
    <name type="common">Darwin's cotton</name>
    <name type="synonym">Gossypium barbadense var. darwinii</name>
    <dbReference type="NCBI Taxonomy" id="34276"/>
    <lineage>
        <taxon>Eukaryota</taxon>
        <taxon>Viridiplantae</taxon>
        <taxon>Streptophyta</taxon>
        <taxon>Embryophyta</taxon>
        <taxon>Tracheophyta</taxon>
        <taxon>Spermatophyta</taxon>
        <taxon>Magnoliopsida</taxon>
        <taxon>eudicotyledons</taxon>
        <taxon>Gunneridae</taxon>
        <taxon>Pentapetalae</taxon>
        <taxon>rosids</taxon>
        <taxon>malvids</taxon>
        <taxon>Malvales</taxon>
        <taxon>Malvaceae</taxon>
        <taxon>Malvoideae</taxon>
        <taxon>Gossypium</taxon>
    </lineage>
</organism>
<reference evidence="21 22" key="1">
    <citation type="submission" date="2019-06" db="EMBL/GenBank/DDBJ databases">
        <title>WGS assembly of Gossypium darwinii.</title>
        <authorList>
            <person name="Chen Z.J."/>
            <person name="Sreedasyam A."/>
            <person name="Ando A."/>
            <person name="Song Q."/>
            <person name="De L."/>
            <person name="Hulse-Kemp A."/>
            <person name="Ding M."/>
            <person name="Ye W."/>
            <person name="Kirkbride R."/>
            <person name="Jenkins J."/>
            <person name="Plott C."/>
            <person name="Lovell J."/>
            <person name="Lin Y.-M."/>
            <person name="Vaughn R."/>
            <person name="Liu B."/>
            <person name="Li W."/>
            <person name="Simpson S."/>
            <person name="Scheffler B."/>
            <person name="Saski C."/>
            <person name="Grover C."/>
            <person name="Hu G."/>
            <person name="Conover J."/>
            <person name="Carlson J."/>
            <person name="Shu S."/>
            <person name="Boston L."/>
            <person name="Williams M."/>
            <person name="Peterson D."/>
            <person name="Mcgee K."/>
            <person name="Jones D."/>
            <person name="Wendel J."/>
            <person name="Stelly D."/>
            <person name="Grimwood J."/>
            <person name="Schmutz J."/>
        </authorList>
    </citation>
    <scope>NUCLEOTIDE SEQUENCE [LARGE SCALE GENOMIC DNA]</scope>
    <source>
        <strain evidence="21">1808015.09</strain>
    </source>
</reference>
<evidence type="ECO:0000256" key="10">
    <source>
        <dbReference type="ARBA" id="ARBA00022801"/>
    </source>
</evidence>
<evidence type="ECO:0000256" key="8">
    <source>
        <dbReference type="ARBA" id="ARBA00022759"/>
    </source>
</evidence>
<comment type="function">
    <text evidence="17">Core component of the MRN complex, which plays a central role in double-strand break (DSB) repair, DNA recombination, maintenance of telomere integrity and meiosis. The MRN complex is involved in the repair of DNA double-strand breaks (DSBs) via homologous recombination (HR), an error-free mechanism which primarily occurs during S and G2 phases. The complex (1) mediates the end resection of damaged DNA, which generates proper single-stranded DNA, a key initial steps in HR, and is (2) required for the recruitment of other repair factors and efficient activation of ATM and ATR upon DNA damage. Within the MRN complex, MRE11 possesses both single-strand endonuclease activity and double-strand-specific 3'-5' exonuclease activity. MRE11 first endonucleolytically cleaves the 5' strand at DNA DSB ends to prevent non-homologous end joining (NHEJ) and licence HR. It then generates a single-stranded DNA gap via 3' to 5' exonucleolytic degradation, which is required for single-strand invasion and recombination.</text>
</comment>
<accession>A0A5D2GVD2</accession>
<evidence type="ECO:0000256" key="11">
    <source>
        <dbReference type="ARBA" id="ARBA00022839"/>
    </source>
</evidence>
<keyword evidence="6 17" id="KW-0540">Nuclease</keyword>
<dbReference type="SMART" id="SM01347">
    <property type="entry name" value="Mre11_DNA_bind"/>
    <property type="match status" value="1"/>
</dbReference>
<feature type="compositionally biased region" description="Low complexity" evidence="19">
    <location>
        <begin position="472"/>
        <end position="486"/>
    </location>
</feature>
<name>A0A5D2GVD2_GOSDA</name>
<feature type="active site" description="Proton donor" evidence="18">
    <location>
        <position position="128"/>
    </location>
</feature>
<dbReference type="GO" id="GO:0006303">
    <property type="term" value="P:double-strand break repair via nonhomologous end joining"/>
    <property type="evidence" value="ECO:0007669"/>
    <property type="project" value="TreeGrafter"/>
</dbReference>
<evidence type="ECO:0000256" key="6">
    <source>
        <dbReference type="ARBA" id="ARBA00022722"/>
    </source>
</evidence>
<proteinExistence type="inferred from homology"/>
<dbReference type="PANTHER" id="PTHR10139:SF1">
    <property type="entry name" value="DOUBLE-STRAND BREAK REPAIR PROTEIN MRE11"/>
    <property type="match status" value="1"/>
</dbReference>
<evidence type="ECO:0000256" key="17">
    <source>
        <dbReference type="PIRNR" id="PIRNR000882"/>
    </source>
</evidence>
<comment type="subcellular location">
    <subcellularLocation>
        <location evidence="3">Chromosome</location>
    </subcellularLocation>
    <subcellularLocation>
        <location evidence="2 17">Nucleus</location>
    </subcellularLocation>
</comment>
<evidence type="ECO:0000259" key="20">
    <source>
        <dbReference type="SMART" id="SM01347"/>
    </source>
</evidence>
<dbReference type="Gene3D" id="3.30.110.110">
    <property type="entry name" value="Mre11, capping domain"/>
    <property type="match status" value="1"/>
</dbReference>
<dbReference type="PIRSF" id="PIRSF000882">
    <property type="entry name" value="DSB_repair_MRE11"/>
    <property type="match status" value="1"/>
</dbReference>
<evidence type="ECO:0000256" key="13">
    <source>
        <dbReference type="ARBA" id="ARBA00023211"/>
    </source>
</evidence>
<evidence type="ECO:0000313" key="22">
    <source>
        <dbReference type="Proteomes" id="UP000323506"/>
    </source>
</evidence>
<keyword evidence="7" id="KW-0479">Metal-binding</keyword>
<evidence type="ECO:0000256" key="16">
    <source>
        <dbReference type="ARBA" id="ARBA00063862"/>
    </source>
</evidence>
<dbReference type="GO" id="GO:0000723">
    <property type="term" value="P:telomere maintenance"/>
    <property type="evidence" value="ECO:0007669"/>
    <property type="project" value="TreeGrafter"/>
</dbReference>
<dbReference type="FunFam" id="3.60.21.10:FF:000019">
    <property type="entry name" value="Double-strand break repair protein"/>
    <property type="match status" value="1"/>
</dbReference>
<dbReference type="InterPro" id="IPR007281">
    <property type="entry name" value="Mre11_DNA-bd"/>
</dbReference>
<keyword evidence="8 17" id="KW-0255">Endonuclease</keyword>
<feature type="compositionally biased region" description="Acidic residues" evidence="19">
    <location>
        <begin position="603"/>
        <end position="612"/>
    </location>
</feature>
<comment type="subunit">
    <text evidence="16">Component of the MRN complex composed of two heterodimers RAD50/MRE11 associated with a single NBS1.</text>
</comment>
<dbReference type="Pfam" id="PF00149">
    <property type="entry name" value="Metallophos"/>
    <property type="match status" value="1"/>
</dbReference>
<dbReference type="Proteomes" id="UP000323506">
    <property type="component" value="Chromosome A04"/>
</dbReference>
<evidence type="ECO:0000256" key="9">
    <source>
        <dbReference type="ARBA" id="ARBA00022763"/>
    </source>
</evidence>
<dbReference type="CDD" id="cd00840">
    <property type="entry name" value="MPP_Mre11_N"/>
    <property type="match status" value="1"/>
</dbReference>
<comment type="cofactor">
    <cofactor evidence="1 17">
        <name>Mn(2+)</name>
        <dbReference type="ChEBI" id="CHEBI:29035"/>
    </cofactor>
</comment>
<dbReference type="EMBL" id="CM017691">
    <property type="protein sequence ID" value="TYH21306.1"/>
    <property type="molecule type" value="Genomic_DNA"/>
</dbReference>
<keyword evidence="22" id="KW-1185">Reference proteome</keyword>
<keyword evidence="9 17" id="KW-0227">DNA damage</keyword>
<dbReference type="AlphaFoldDB" id="A0A5D2GVD2"/>
<dbReference type="InterPro" id="IPR029052">
    <property type="entry name" value="Metallo-depent_PP-like"/>
</dbReference>
<dbReference type="InterPro" id="IPR004843">
    <property type="entry name" value="Calcineurin-like_PHP"/>
</dbReference>
<evidence type="ECO:0000256" key="12">
    <source>
        <dbReference type="ARBA" id="ARBA00023204"/>
    </source>
</evidence>
<dbReference type="GO" id="GO:0008296">
    <property type="term" value="F:3'-5'-DNA exonuclease activity"/>
    <property type="evidence" value="ECO:0007669"/>
    <property type="project" value="InterPro"/>
</dbReference>
<keyword evidence="5" id="KW-0158">Chromosome</keyword>
<keyword evidence="10 17" id="KW-0378">Hydrolase</keyword>
<feature type="compositionally biased region" description="Polar residues" evidence="19">
    <location>
        <begin position="513"/>
        <end position="529"/>
    </location>
</feature>
<dbReference type="InterPro" id="IPR003701">
    <property type="entry name" value="Mre11"/>
</dbReference>
<feature type="compositionally biased region" description="Basic and acidic residues" evidence="19">
    <location>
        <begin position="544"/>
        <end position="565"/>
    </location>
</feature>
<feature type="region of interest" description="Disordered" evidence="19">
    <location>
        <begin position="471"/>
        <end position="634"/>
    </location>
</feature>
<dbReference type="GO" id="GO:0097552">
    <property type="term" value="P:mitochondrial double-strand break repair via homologous recombination"/>
    <property type="evidence" value="ECO:0007669"/>
    <property type="project" value="TreeGrafter"/>
</dbReference>
<dbReference type="InterPro" id="IPR038487">
    <property type="entry name" value="Mre11_capping_dom"/>
</dbReference>